<protein>
    <submittedName>
        <fullName evidence="1">Uncharacterized protein</fullName>
    </submittedName>
</protein>
<name>X1FFD8_9ZZZZ</name>
<accession>X1FFD8</accession>
<proteinExistence type="predicted"/>
<dbReference type="EMBL" id="BARU01008709">
    <property type="protein sequence ID" value="GAH44356.1"/>
    <property type="molecule type" value="Genomic_DNA"/>
</dbReference>
<organism evidence="1">
    <name type="scientific">marine sediment metagenome</name>
    <dbReference type="NCBI Taxonomy" id="412755"/>
    <lineage>
        <taxon>unclassified sequences</taxon>
        <taxon>metagenomes</taxon>
        <taxon>ecological metagenomes</taxon>
    </lineage>
</organism>
<evidence type="ECO:0000313" key="1">
    <source>
        <dbReference type="EMBL" id="GAH44356.1"/>
    </source>
</evidence>
<comment type="caution">
    <text evidence="1">The sequence shown here is derived from an EMBL/GenBank/DDBJ whole genome shotgun (WGS) entry which is preliminary data.</text>
</comment>
<gene>
    <name evidence="1" type="ORF">S03H2_16955</name>
</gene>
<sequence length="306" mass="35482">MVYFFYFEPAKPFKEEDIKTAEYYYKRYPREPTGVTAIGTWGKQLFSPISEWWRVKETRTQIAARRRAEKELYGFTLEPTGVTAIALRIGMTPGEYEKWGKAGEILATEVLPMAAGLKLGTYGVRRYTRYAELRVARKRPMPHMRALFESEIAFAKSKRFIQPAVKEVSFKRMKYLPKKARPVMKKWLYKYREKEILYGSVAQRGQLYVKEFKTPSDVDLAVTGLFQKQKALLYPKRLAAEFKAAGIKRVKVPRRSPHEVTIAGKKAVEFHPFKAHLKANIEQIIPGWRTYRAGITRTPSGIRVQT</sequence>
<feature type="non-terminal residue" evidence="1">
    <location>
        <position position="306"/>
    </location>
</feature>
<dbReference type="AlphaFoldDB" id="X1FFD8"/>
<reference evidence="1" key="1">
    <citation type="journal article" date="2014" name="Front. Microbiol.">
        <title>High frequency of phylogenetically diverse reductive dehalogenase-homologous genes in deep subseafloor sedimentary metagenomes.</title>
        <authorList>
            <person name="Kawai M."/>
            <person name="Futagami T."/>
            <person name="Toyoda A."/>
            <person name="Takaki Y."/>
            <person name="Nishi S."/>
            <person name="Hori S."/>
            <person name="Arai W."/>
            <person name="Tsubouchi T."/>
            <person name="Morono Y."/>
            <person name="Uchiyama I."/>
            <person name="Ito T."/>
            <person name="Fujiyama A."/>
            <person name="Inagaki F."/>
            <person name="Takami H."/>
        </authorList>
    </citation>
    <scope>NUCLEOTIDE SEQUENCE</scope>
    <source>
        <strain evidence="1">Expedition CK06-06</strain>
    </source>
</reference>